<comment type="caution">
    <text evidence="3">The sequence shown here is derived from an EMBL/GenBank/DDBJ whole genome shotgun (WGS) entry which is preliminary data.</text>
</comment>
<feature type="transmembrane region" description="Helical" evidence="1">
    <location>
        <begin position="330"/>
        <end position="354"/>
    </location>
</feature>
<keyword evidence="1" id="KW-0472">Membrane</keyword>
<name>A0A549SHL6_METSR</name>
<keyword evidence="2" id="KW-0732">Signal</keyword>
<feature type="transmembrane region" description="Helical" evidence="1">
    <location>
        <begin position="164"/>
        <end position="187"/>
    </location>
</feature>
<gene>
    <name evidence="3" type="ORF">FM996_17645</name>
</gene>
<dbReference type="Pfam" id="PF14897">
    <property type="entry name" value="EpsG"/>
    <property type="match status" value="1"/>
</dbReference>
<keyword evidence="1" id="KW-1133">Transmembrane helix</keyword>
<accession>A0A549SHL6</accession>
<dbReference type="EMBL" id="VJMF01000075">
    <property type="protein sequence ID" value="TRL29072.1"/>
    <property type="molecule type" value="Genomic_DNA"/>
</dbReference>
<feature type="transmembrane region" description="Helical" evidence="1">
    <location>
        <begin position="263"/>
        <end position="284"/>
    </location>
</feature>
<feature type="chain" id="PRO_5021791479" evidence="2">
    <location>
        <begin position="24"/>
        <end position="365"/>
    </location>
</feature>
<feature type="transmembrane region" description="Helical" evidence="1">
    <location>
        <begin position="232"/>
        <end position="251"/>
    </location>
</feature>
<keyword evidence="1" id="KW-0812">Transmembrane</keyword>
<proteinExistence type="predicted"/>
<feature type="transmembrane region" description="Helical" evidence="1">
    <location>
        <begin position="194"/>
        <end position="212"/>
    </location>
</feature>
<protein>
    <submittedName>
        <fullName evidence="3">EpsG family protein</fullName>
    </submittedName>
</protein>
<feature type="transmembrane region" description="Helical" evidence="1">
    <location>
        <begin position="121"/>
        <end position="140"/>
    </location>
</feature>
<evidence type="ECO:0000256" key="1">
    <source>
        <dbReference type="SAM" id="Phobius"/>
    </source>
</evidence>
<dbReference type="InterPro" id="IPR049458">
    <property type="entry name" value="EpsG-like"/>
</dbReference>
<dbReference type="Proteomes" id="UP000316781">
    <property type="component" value="Unassembled WGS sequence"/>
</dbReference>
<reference evidence="3 4" key="1">
    <citation type="submission" date="2019-07" db="EMBL/GenBank/DDBJ databases">
        <title>Ln-dependent methylotrophs.</title>
        <authorList>
            <person name="Tani A."/>
        </authorList>
    </citation>
    <scope>NUCLEOTIDE SEQUENCE [LARGE SCALE GENOMIC DNA]</scope>
    <source>
        <strain evidence="3 4">SM89A</strain>
    </source>
</reference>
<evidence type="ECO:0000313" key="4">
    <source>
        <dbReference type="Proteomes" id="UP000316781"/>
    </source>
</evidence>
<feature type="signal peptide" evidence="2">
    <location>
        <begin position="1"/>
        <end position="23"/>
    </location>
</feature>
<evidence type="ECO:0000313" key="3">
    <source>
        <dbReference type="EMBL" id="TRL29072.1"/>
    </source>
</evidence>
<organism evidence="3 4">
    <name type="scientific">Methylosinus sporium</name>
    <dbReference type="NCBI Taxonomy" id="428"/>
    <lineage>
        <taxon>Bacteria</taxon>
        <taxon>Pseudomonadati</taxon>
        <taxon>Pseudomonadota</taxon>
        <taxon>Alphaproteobacteria</taxon>
        <taxon>Hyphomicrobiales</taxon>
        <taxon>Methylocystaceae</taxon>
        <taxon>Methylosinus</taxon>
    </lineage>
</organism>
<sequence length="365" mass="39810">MLPYWLMFLAPALLAASSSGVKAPIGDARKAIVWDFVWLSLTLLIGFRHQVGGDWASYERMLDNTAGLDLGEVLLSGDPGYKLFNWISLGLGGDVYGVNLAGGAIFSFGLLTFCRAQPQPWLALAVAMPYLVIVVAMGYSRQGVALGLTMLGFVALCKGSNLKFAIWIALGATFHKTAVLIIPIAALASSKNRYVTAAWIALLGAGLYKVLLEKEADNLYRNYVTEDMQSEGALVRTLMGAVPAIIFLVWRKRFQLEKTEADLWTWLAVIAATLPVALAVTSASTAIDRMALYMLPLQLVVFARMPDALATPDPKEGGRSAVADASAVKAAILVYYGVVLFVWLNFATHAYYWLPYQFYPWDGSF</sequence>
<dbReference type="RefSeq" id="WP_142864109.1">
    <property type="nucleotide sequence ID" value="NZ_VJMF01000075.1"/>
</dbReference>
<feature type="transmembrane region" description="Helical" evidence="1">
    <location>
        <begin position="95"/>
        <end position="114"/>
    </location>
</feature>
<dbReference type="AlphaFoldDB" id="A0A549SHL6"/>
<evidence type="ECO:0000256" key="2">
    <source>
        <dbReference type="SAM" id="SignalP"/>
    </source>
</evidence>